<accession>A0AAW1RB80</accession>
<keyword evidence="4" id="KW-0813">Transport</keyword>
<evidence type="ECO:0000313" key="11">
    <source>
        <dbReference type="EMBL" id="KAK9830477.1"/>
    </source>
</evidence>
<name>A0AAW1RB80_9CHLO</name>
<keyword evidence="5" id="KW-0150">Chloroplast</keyword>
<evidence type="ECO:0000256" key="10">
    <source>
        <dbReference type="ARBA" id="ARBA00024941"/>
    </source>
</evidence>
<dbReference type="PANTHER" id="PTHR35993:SF1">
    <property type="entry name" value="OUTER ENVELOPE PORE PROTEIN 21B, CHLOROPLASTIC"/>
    <property type="match status" value="1"/>
</dbReference>
<evidence type="ECO:0000256" key="1">
    <source>
        <dbReference type="ARBA" id="ARBA00004396"/>
    </source>
</evidence>
<comment type="subcellular location">
    <subcellularLocation>
        <location evidence="1">Plastid</location>
        <location evidence="1">Chloroplast outer membrane</location>
        <topology evidence="1">Multi-pass membrane protein</topology>
    </subcellularLocation>
    <subcellularLocation>
        <location evidence="2">Plastid</location>
        <location evidence="2">Etioplast membrane</location>
        <topology evidence="2">Multi-pass membrane protein</topology>
    </subcellularLocation>
</comment>
<proteinExistence type="inferred from homology"/>
<dbReference type="GO" id="GO:0034426">
    <property type="term" value="C:etioplast membrane"/>
    <property type="evidence" value="ECO:0007669"/>
    <property type="project" value="UniProtKB-SubCell"/>
</dbReference>
<dbReference type="AlphaFoldDB" id="A0AAW1RB80"/>
<evidence type="ECO:0000256" key="5">
    <source>
        <dbReference type="ARBA" id="ARBA00022528"/>
    </source>
</evidence>
<keyword evidence="9" id="KW-0472">Membrane</keyword>
<comment type="caution">
    <text evidence="11">The sequence shown here is derived from an EMBL/GenBank/DDBJ whole genome shotgun (WGS) entry which is preliminary data.</text>
</comment>
<dbReference type="Proteomes" id="UP001489004">
    <property type="component" value="Unassembled WGS sequence"/>
</dbReference>
<evidence type="ECO:0000256" key="9">
    <source>
        <dbReference type="ARBA" id="ARBA00023136"/>
    </source>
</evidence>
<dbReference type="GO" id="GO:0009707">
    <property type="term" value="C:chloroplast outer membrane"/>
    <property type="evidence" value="ECO:0007669"/>
    <property type="project" value="UniProtKB-SubCell"/>
</dbReference>
<keyword evidence="7" id="KW-0812">Transmembrane</keyword>
<dbReference type="InterPro" id="IPR034575">
    <property type="entry name" value="OEP21"/>
</dbReference>
<comment type="function">
    <text evidence="10">Voltage-dependent rectifying anion channel that facilitates the translocation between chloroplast and cytoplasm of phosphorylated carbohydrates such as triosephosphate, 3-phosphoglycerate and inorganic phosphate (Pi) depending of ATP to triosephosphate ratio in the plastidial intermembrane space; in high triosephosphate/ATP conditions (e.g. photosynthesis), export of triosphosphate from chloroplast (outward rectifying channels), but in high ATP/triosephosphate conditions (e.g. dark phase), import of phosphosolutes (inward rectifying channels).</text>
</comment>
<evidence type="ECO:0000256" key="7">
    <source>
        <dbReference type="ARBA" id="ARBA00022692"/>
    </source>
</evidence>
<comment type="similarity">
    <text evidence="3">Belongs to the plastid outer envelope porin OEP21 (TC 1.B.29) family.</text>
</comment>
<gene>
    <name evidence="11" type="ORF">WJX72_011951</name>
</gene>
<evidence type="ECO:0000256" key="2">
    <source>
        <dbReference type="ARBA" id="ARBA00004441"/>
    </source>
</evidence>
<keyword evidence="6" id="KW-0934">Plastid</keyword>
<protein>
    <submittedName>
        <fullName evidence="11">Uncharacterized protein</fullName>
    </submittedName>
</protein>
<sequence>METQLTFDNQRRSLGLFFKEKFVTDSNLMLKVKGVIDTKTGQIDYAGSLRKFFYSKTPPTPGQRIVVADRKRVKVGAGLSYISGTEDVLCGLTVKKQFQLGEGENWATFKAQADYNTQTQKMVGLGRAQFSKAIYNFTDTQDLRLRLGYKAHVTQEGVVTGEPYGQLRENNWSLNTDFKGHWSVRYDL</sequence>
<evidence type="ECO:0000256" key="8">
    <source>
        <dbReference type="ARBA" id="ARBA00023065"/>
    </source>
</evidence>
<evidence type="ECO:0000256" key="6">
    <source>
        <dbReference type="ARBA" id="ARBA00022640"/>
    </source>
</evidence>
<evidence type="ECO:0000256" key="4">
    <source>
        <dbReference type="ARBA" id="ARBA00022448"/>
    </source>
</evidence>
<dbReference type="GO" id="GO:0044070">
    <property type="term" value="P:regulation of monoatomic anion transport"/>
    <property type="evidence" value="ECO:0007669"/>
    <property type="project" value="InterPro"/>
</dbReference>
<keyword evidence="12" id="KW-1185">Reference proteome</keyword>
<evidence type="ECO:0000313" key="12">
    <source>
        <dbReference type="Proteomes" id="UP001489004"/>
    </source>
</evidence>
<evidence type="ECO:0000256" key="3">
    <source>
        <dbReference type="ARBA" id="ARBA00009945"/>
    </source>
</evidence>
<reference evidence="11 12" key="1">
    <citation type="journal article" date="2024" name="Nat. Commun.">
        <title>Phylogenomics reveals the evolutionary origins of lichenization in chlorophyte algae.</title>
        <authorList>
            <person name="Puginier C."/>
            <person name="Libourel C."/>
            <person name="Otte J."/>
            <person name="Skaloud P."/>
            <person name="Haon M."/>
            <person name="Grisel S."/>
            <person name="Petersen M."/>
            <person name="Berrin J.G."/>
            <person name="Delaux P.M."/>
            <person name="Dal Grande F."/>
            <person name="Keller J."/>
        </authorList>
    </citation>
    <scope>NUCLEOTIDE SEQUENCE [LARGE SCALE GENOMIC DNA]</scope>
    <source>
        <strain evidence="11 12">SAG 2043</strain>
    </source>
</reference>
<organism evidence="11 12">
    <name type="scientific">[Myrmecia] bisecta</name>
    <dbReference type="NCBI Taxonomy" id="41462"/>
    <lineage>
        <taxon>Eukaryota</taxon>
        <taxon>Viridiplantae</taxon>
        <taxon>Chlorophyta</taxon>
        <taxon>core chlorophytes</taxon>
        <taxon>Trebouxiophyceae</taxon>
        <taxon>Trebouxiales</taxon>
        <taxon>Trebouxiaceae</taxon>
        <taxon>Myrmecia</taxon>
    </lineage>
</organism>
<dbReference type="PANTHER" id="PTHR35993">
    <property type="entry name" value="OUTER ENVELOPE PORE PROTEIN 21B, CHLOROPLASTIC"/>
    <property type="match status" value="1"/>
</dbReference>
<dbReference type="GO" id="GO:0008308">
    <property type="term" value="F:voltage-gated monoatomic anion channel activity"/>
    <property type="evidence" value="ECO:0007669"/>
    <property type="project" value="InterPro"/>
</dbReference>
<keyword evidence="8" id="KW-0406">Ion transport</keyword>
<dbReference type="EMBL" id="JALJOR010000001">
    <property type="protein sequence ID" value="KAK9830477.1"/>
    <property type="molecule type" value="Genomic_DNA"/>
</dbReference>